<dbReference type="EMBL" id="CP147403">
    <property type="protein sequence ID" value="WXB86840.1"/>
    <property type="molecule type" value="Genomic_DNA"/>
</dbReference>
<evidence type="ECO:0000313" key="5">
    <source>
        <dbReference type="Proteomes" id="UP001368328"/>
    </source>
</evidence>
<dbReference type="Proteomes" id="UP001368328">
    <property type="component" value="Chromosome"/>
</dbReference>
<evidence type="ECO:0000313" key="4">
    <source>
        <dbReference type="EMBL" id="WXB86840.1"/>
    </source>
</evidence>
<feature type="domain" description="GxGYxYP putative glycoside hydrolase first N-terminal" evidence="2">
    <location>
        <begin position="59"/>
        <end position="104"/>
    </location>
</feature>
<keyword evidence="5" id="KW-1185">Reference proteome</keyword>
<protein>
    <submittedName>
        <fullName evidence="4">GxGYxYP domain-containing protein</fullName>
    </submittedName>
</protein>
<dbReference type="PANTHER" id="PTHR37321:SF1">
    <property type="entry name" value="EXPORTED PROTEIN"/>
    <property type="match status" value="1"/>
</dbReference>
<feature type="domain" description="GxGYxYP putative glycoside hydrolase second N-terminal" evidence="3">
    <location>
        <begin position="117"/>
        <end position="188"/>
    </location>
</feature>
<keyword evidence="1" id="KW-0732">Signal</keyword>
<proteinExistence type="predicted"/>
<gene>
    <name evidence="4" type="ORF">WCV66_16430</name>
</gene>
<name>A0ABZ2MNP0_9BACI</name>
<evidence type="ECO:0000259" key="3">
    <source>
        <dbReference type="Pfam" id="PF20957"/>
    </source>
</evidence>
<dbReference type="Pfam" id="PF16216">
    <property type="entry name" value="GxGYxYP_N"/>
    <property type="match status" value="1"/>
</dbReference>
<evidence type="ECO:0000256" key="1">
    <source>
        <dbReference type="SAM" id="SignalP"/>
    </source>
</evidence>
<evidence type="ECO:0000259" key="2">
    <source>
        <dbReference type="Pfam" id="PF16216"/>
    </source>
</evidence>
<dbReference type="Pfam" id="PF20957">
    <property type="entry name" value="GxGYxYP_N_2nd"/>
    <property type="match status" value="1"/>
</dbReference>
<dbReference type="InterPro" id="IPR032626">
    <property type="entry name" value="GxGYxYP_N_1st"/>
</dbReference>
<accession>A0ABZ2MNP0</accession>
<dbReference type="InterPro" id="IPR048310">
    <property type="entry name" value="GxGYxYP_N_2nd"/>
</dbReference>
<dbReference type="RefSeq" id="WP_338786128.1">
    <property type="nucleotide sequence ID" value="NZ_CP147403.1"/>
</dbReference>
<feature type="chain" id="PRO_5047236120" evidence="1">
    <location>
        <begin position="25"/>
        <end position="301"/>
    </location>
</feature>
<sequence length="301" mass="34196">MIRKLIILSLVLICTLLLSFGVSASADSKPNNGSIIWPMHQELPTFANVKYLDVANVHDKPGDIKLLLTTLEGIVNREKPRIYVQQNKVDPWLNNLKVPYKLHDDAMDVFKAYANEIEGIIVYDPEIPDSINVATTLAGLENAVVAGPELAKQLTAEPYNLEVIEDFQSKFKNRSEAYTWQYENLWNKTTKRMLVGLSPNTSIPIPPHKYESFQTLAIEKEQVRDDSNRKTHEFDLSSYLGNEAVYLRFNDAFTQDGWGPAVHEVVVKVGTSYTTSFLPFIIIRFSLLKINFLLLRYVSCV</sequence>
<reference evidence="4 5" key="1">
    <citation type="submission" date="2024-02" db="EMBL/GenBank/DDBJ databases">
        <title>Seven novel Bacillus-like species.</title>
        <authorList>
            <person name="Liu G."/>
        </authorList>
    </citation>
    <scope>NUCLEOTIDE SEQUENCE [LARGE SCALE GENOMIC DNA]</scope>
    <source>
        <strain evidence="4 5">FJAT-53654</strain>
    </source>
</reference>
<feature type="signal peptide" evidence="1">
    <location>
        <begin position="1"/>
        <end position="24"/>
    </location>
</feature>
<dbReference type="PANTHER" id="PTHR37321">
    <property type="entry name" value="EXPORTED PROTEIN-RELATED"/>
    <property type="match status" value="1"/>
</dbReference>
<organism evidence="4 5">
    <name type="scientific">Metabacillus rhizosphaerae</name>
    <dbReference type="NCBI Taxonomy" id="3117747"/>
    <lineage>
        <taxon>Bacteria</taxon>
        <taxon>Bacillati</taxon>
        <taxon>Bacillota</taxon>
        <taxon>Bacilli</taxon>
        <taxon>Bacillales</taxon>
        <taxon>Bacillaceae</taxon>
        <taxon>Metabacillus</taxon>
    </lineage>
</organism>